<accession>A0A8J6LRN2</accession>
<dbReference type="PANTHER" id="PTHR21015:SF22">
    <property type="entry name" value="GLYCOSYLTRANSFERASE"/>
    <property type="match status" value="1"/>
</dbReference>
<name>A0A8J6LRN2_9FIRM</name>
<gene>
    <name evidence="3" type="primary">pseG</name>
    <name evidence="3" type="ORF">G5B42_01895</name>
</gene>
<evidence type="ECO:0000313" key="3">
    <source>
        <dbReference type="EMBL" id="MBA2132302.1"/>
    </source>
</evidence>
<dbReference type="AlphaFoldDB" id="A0A8J6LRN2"/>
<keyword evidence="4" id="KW-1185">Reference proteome</keyword>
<dbReference type="Gene3D" id="3.40.50.2000">
    <property type="entry name" value="Glycogen Phosphorylase B"/>
    <property type="match status" value="1"/>
</dbReference>
<keyword evidence="3" id="KW-0378">Hydrolase</keyword>
<proteinExistence type="predicted"/>
<evidence type="ECO:0000313" key="4">
    <source>
        <dbReference type="Proteomes" id="UP000657177"/>
    </source>
</evidence>
<evidence type="ECO:0000256" key="2">
    <source>
        <dbReference type="PIRSR" id="PIRSR620023-2"/>
    </source>
</evidence>
<dbReference type="NCBIfam" id="TIGR03590">
    <property type="entry name" value="PseG"/>
    <property type="match status" value="1"/>
</dbReference>
<dbReference type="RefSeq" id="WP_181338756.1">
    <property type="nucleotide sequence ID" value="NZ_JAAKDE010000003.1"/>
</dbReference>
<feature type="active site" description="Proton acceptor" evidence="1">
    <location>
        <position position="25"/>
    </location>
</feature>
<feature type="binding site" evidence="2">
    <location>
        <position position="227"/>
    </location>
    <ligand>
        <name>substrate</name>
    </ligand>
</feature>
<dbReference type="SUPFAM" id="SSF53756">
    <property type="entry name" value="UDP-Glycosyltransferase/glycogen phosphorylase"/>
    <property type="match status" value="1"/>
</dbReference>
<dbReference type="GO" id="GO:0016757">
    <property type="term" value="F:glycosyltransferase activity"/>
    <property type="evidence" value="ECO:0007669"/>
    <property type="project" value="TreeGrafter"/>
</dbReference>
<dbReference type="Gene3D" id="3.40.50.11190">
    <property type="match status" value="2"/>
</dbReference>
<organism evidence="3 4">
    <name type="scientific">Capillibacterium thermochitinicola</name>
    <dbReference type="NCBI Taxonomy" id="2699427"/>
    <lineage>
        <taxon>Bacteria</taxon>
        <taxon>Bacillati</taxon>
        <taxon>Bacillota</taxon>
        <taxon>Capillibacterium</taxon>
    </lineage>
</organism>
<dbReference type="InterPro" id="IPR020023">
    <property type="entry name" value="PseG"/>
</dbReference>
<comment type="caution">
    <text evidence="3">The sequence shown here is derived from an EMBL/GenBank/DDBJ whole genome shotgun (WGS) entry which is preliminary data.</text>
</comment>
<protein>
    <submittedName>
        <fullName evidence="3">UDP-2,4-diacetamido-2,4, 6-trideoxy-beta-L-altropyranose hydrolase</fullName>
        <ecNumber evidence="3">3.6.1.57</ecNumber>
    </submittedName>
</protein>
<dbReference type="Proteomes" id="UP000657177">
    <property type="component" value="Unassembled WGS sequence"/>
</dbReference>
<sequence length="391" mass="43953">MSNKAEPMINAFIRVDSSEEMGTGHLMRSLTLAGELRQRGVPVLFICRRLPGALYDYVEKKGFTVHLLPAPLLGKEGYWEWARQNWRQDAEETEAVIKKHRLARKTRRPPLLFRAARPPALFGCVRQGLTEDGAGFMVETILASFADSRERPGILLVVDHYALDAEWERFLRPSVDRILVIDDLADRPHDCDFLLDQNFYPGMERRYKGLVPPGCKQFLGPEFALLRPEFKKARRKLRRRKGKIRRLLVFFGGTDPGNETAKVLAALALLNRPELKVDVVVGTKNPHKKTIAESCRNLPGVRLHCQTGKMAELMARADLAVGAGGTATWERLYLELPTVAVAVAVNQEETLAALAAAEKLWYLGRSTETTPAVYAEVLEKIISASEKQESR</sequence>
<evidence type="ECO:0000256" key="1">
    <source>
        <dbReference type="PIRSR" id="PIRSR620023-1"/>
    </source>
</evidence>
<dbReference type="PANTHER" id="PTHR21015">
    <property type="entry name" value="UDP-N-ACETYLGLUCOSAMINE--N-ACETYLMURAMYL-(PENTAPEPTIDE) PYROPHOSPHORYL-UNDECAPRENOL N-ACETYLGLUCOSAMINE TRANSFERASE 1"/>
    <property type="match status" value="1"/>
</dbReference>
<dbReference type="GO" id="GO:0016787">
    <property type="term" value="F:hydrolase activity"/>
    <property type="evidence" value="ECO:0007669"/>
    <property type="project" value="UniProtKB-KW"/>
</dbReference>
<dbReference type="EC" id="3.6.1.57" evidence="3"/>
<reference evidence="3" key="1">
    <citation type="submission" date="2020-06" db="EMBL/GenBank/DDBJ databases">
        <title>Novel chitinolytic bacterium.</title>
        <authorList>
            <person name="Ungkulpasvich U."/>
            <person name="Kosugi A."/>
            <person name="Uke A."/>
        </authorList>
    </citation>
    <scope>NUCLEOTIDE SEQUENCE</scope>
    <source>
        <strain evidence="3">UUS1-1</strain>
    </source>
</reference>
<feature type="binding site" evidence="2">
    <location>
        <position position="330"/>
    </location>
    <ligand>
        <name>substrate</name>
    </ligand>
</feature>
<dbReference type="EMBL" id="JAAKDE010000003">
    <property type="protein sequence ID" value="MBA2132302.1"/>
    <property type="molecule type" value="Genomic_DNA"/>
</dbReference>